<dbReference type="EMBL" id="JBJKTR010000017">
    <property type="protein sequence ID" value="KAL3337701.1"/>
    <property type="molecule type" value="Genomic_DNA"/>
</dbReference>
<evidence type="ECO:0000256" key="7">
    <source>
        <dbReference type="ARBA" id="ARBA00022525"/>
    </source>
</evidence>
<accession>A0ABD2S434</accession>
<evidence type="ECO:0000256" key="2">
    <source>
        <dbReference type="ARBA" id="ARBA00005184"/>
    </source>
</evidence>
<sequence>IIHTLLYIRSEILGAFHFIPNLVIMGSSFITTKFLLLILICSTSFITTRSSLNSSSTLNTTHISSLKSLCNSTPYPKSCFNTHKLSISINISPNILNILLQSLQTALSETGHLTTLFSSAGRSNLVEKQKGIVQDCKDLHQITISSLKKSVSRINTASANSKHLADAKTFLSAALTNKATCLEGLDSSSGSLKSTLINTLSSTYEHVSNSLSMLSKYSVKKQSTLFSKQGKKQGTLFKKQGKKRSTLFKKQGNGNRHRRLLSSSEPMWLSRKDRRILQSDEDYDQNDDLTYTVTADGSGNFKTISEAIDFAPNNSYDRIFVYIKEGIYQENVEIPSWKPNIVLLGDGSDVTVITGNRSVVDGWTTFRSATVAVSGEGFLARDITFENTAGPEKHQAVALRINADLAAVYRCTITGYQDTLYAHSFRQFYRECDIYGTVDYIFGNATVVFQGCNIVSRLPMPGQFTVITAQSRDSPDEYTGISIQNCSILATEDLYNNSSTINSYLGRPWRDYSRTVYLESYIDGFINPEGWKEWSGNQSLDTLYYGEYENSGPASGVDNRVTWSGYHIMDYYDAANFTVSEFITGEEWLDSTSFPYDNGV</sequence>
<dbReference type="GO" id="GO:0042545">
    <property type="term" value="P:cell wall modification"/>
    <property type="evidence" value="ECO:0007669"/>
    <property type="project" value="UniProtKB-UniRule"/>
</dbReference>
<evidence type="ECO:0000256" key="5">
    <source>
        <dbReference type="ARBA" id="ARBA00013229"/>
    </source>
</evidence>
<gene>
    <name evidence="17" type="ORF">AABB24_030035</name>
</gene>
<protein>
    <recommendedName>
        <fullName evidence="5 14">Pectinesterase</fullName>
        <ecNumber evidence="5 14">3.1.1.11</ecNumber>
    </recommendedName>
</protein>
<dbReference type="PANTHER" id="PTHR31707">
    <property type="entry name" value="PECTINESTERASE"/>
    <property type="match status" value="1"/>
</dbReference>
<evidence type="ECO:0000256" key="8">
    <source>
        <dbReference type="ARBA" id="ARBA00022729"/>
    </source>
</evidence>
<comment type="similarity">
    <text evidence="4">In the C-terminal section; belongs to the pectinesterase family.</text>
</comment>
<dbReference type="InterPro" id="IPR033131">
    <property type="entry name" value="Pectinesterase_Asp_AS"/>
</dbReference>
<feature type="domain" description="Pectinesterase inhibitor" evidence="16">
    <location>
        <begin position="61"/>
        <end position="213"/>
    </location>
</feature>
<comment type="catalytic activity">
    <reaction evidence="12 14">
        <text>[(1-&gt;4)-alpha-D-galacturonosyl methyl ester](n) + n H2O = [(1-&gt;4)-alpha-D-galacturonosyl](n) + n methanol + n H(+)</text>
        <dbReference type="Rhea" id="RHEA:22380"/>
        <dbReference type="Rhea" id="RHEA-COMP:14570"/>
        <dbReference type="Rhea" id="RHEA-COMP:14573"/>
        <dbReference type="ChEBI" id="CHEBI:15377"/>
        <dbReference type="ChEBI" id="CHEBI:15378"/>
        <dbReference type="ChEBI" id="CHEBI:17790"/>
        <dbReference type="ChEBI" id="CHEBI:140522"/>
        <dbReference type="ChEBI" id="CHEBI:140523"/>
        <dbReference type="EC" id="3.1.1.11"/>
    </reaction>
</comment>
<dbReference type="Proteomes" id="UP001627284">
    <property type="component" value="Unassembled WGS sequence"/>
</dbReference>
<name>A0ABD2S434_9SOLN</name>
<evidence type="ECO:0000256" key="1">
    <source>
        <dbReference type="ARBA" id="ARBA00004191"/>
    </source>
</evidence>
<dbReference type="PROSITE" id="PS00503">
    <property type="entry name" value="PECTINESTERASE_2"/>
    <property type="match status" value="1"/>
</dbReference>
<keyword evidence="15" id="KW-0812">Transmembrane</keyword>
<dbReference type="EC" id="3.1.1.11" evidence="5 14"/>
<keyword evidence="11 14" id="KW-0961">Cell wall biogenesis/degradation</keyword>
<dbReference type="SMART" id="SM00856">
    <property type="entry name" value="PMEI"/>
    <property type="match status" value="1"/>
</dbReference>
<evidence type="ECO:0000313" key="18">
    <source>
        <dbReference type="Proteomes" id="UP001627284"/>
    </source>
</evidence>
<evidence type="ECO:0000256" key="3">
    <source>
        <dbReference type="ARBA" id="ARBA00006027"/>
    </source>
</evidence>
<reference evidence="17 18" key="1">
    <citation type="submission" date="2024-05" db="EMBL/GenBank/DDBJ databases">
        <title>De novo assembly of an allotetraploid wild potato.</title>
        <authorList>
            <person name="Hosaka A.J."/>
        </authorList>
    </citation>
    <scope>NUCLEOTIDE SEQUENCE [LARGE SCALE GENOMIC DNA]</scope>
    <source>
        <tissue evidence="17">Young leaves</tissue>
    </source>
</reference>
<dbReference type="SUPFAM" id="SSF51126">
    <property type="entry name" value="Pectin lyase-like"/>
    <property type="match status" value="1"/>
</dbReference>
<comment type="subcellular location">
    <subcellularLocation>
        <location evidence="1 14">Secreted</location>
        <location evidence="1 14">Cell wall</location>
    </subcellularLocation>
</comment>
<dbReference type="GO" id="GO:0030599">
    <property type="term" value="F:pectinesterase activity"/>
    <property type="evidence" value="ECO:0007669"/>
    <property type="project" value="UniProtKB-UniRule"/>
</dbReference>
<dbReference type="AlphaFoldDB" id="A0ABD2S434"/>
<keyword evidence="6 14" id="KW-0134">Cell wall</keyword>
<keyword evidence="15" id="KW-1133">Transmembrane helix</keyword>
<evidence type="ECO:0000313" key="17">
    <source>
        <dbReference type="EMBL" id="KAL3337701.1"/>
    </source>
</evidence>
<dbReference type="SUPFAM" id="SSF101148">
    <property type="entry name" value="Plant invertase/pectin methylesterase inhibitor"/>
    <property type="match status" value="1"/>
</dbReference>
<evidence type="ECO:0000256" key="4">
    <source>
        <dbReference type="ARBA" id="ARBA00007786"/>
    </source>
</evidence>
<dbReference type="CDD" id="cd15798">
    <property type="entry name" value="PMEI-like_3"/>
    <property type="match status" value="1"/>
</dbReference>
<evidence type="ECO:0000256" key="6">
    <source>
        <dbReference type="ARBA" id="ARBA00022512"/>
    </source>
</evidence>
<evidence type="ECO:0000256" key="9">
    <source>
        <dbReference type="ARBA" id="ARBA00022801"/>
    </source>
</evidence>
<evidence type="ECO:0000256" key="13">
    <source>
        <dbReference type="PROSITE-ProRule" id="PRU10040"/>
    </source>
</evidence>
<dbReference type="Gene3D" id="1.20.140.40">
    <property type="entry name" value="Invertase/pectin methylesterase inhibitor family protein"/>
    <property type="match status" value="1"/>
</dbReference>
<proteinExistence type="inferred from homology"/>
<keyword evidence="18" id="KW-1185">Reference proteome</keyword>
<evidence type="ECO:0000256" key="12">
    <source>
        <dbReference type="ARBA" id="ARBA00047928"/>
    </source>
</evidence>
<keyword evidence="15" id="KW-0472">Membrane</keyword>
<keyword evidence="9 14" id="KW-0378">Hydrolase</keyword>
<dbReference type="InterPro" id="IPR018040">
    <property type="entry name" value="Pectinesterase_Tyr_AS"/>
</dbReference>
<dbReference type="InterPro" id="IPR011050">
    <property type="entry name" value="Pectin_lyase_fold/virulence"/>
</dbReference>
<dbReference type="PROSITE" id="PS00800">
    <property type="entry name" value="PECTINESTERASE_1"/>
    <property type="match status" value="1"/>
</dbReference>
<keyword evidence="10 14" id="KW-0063">Aspartyl esterase</keyword>
<feature type="transmembrane region" description="Helical" evidence="15">
    <location>
        <begin position="12"/>
        <end position="40"/>
    </location>
</feature>
<keyword evidence="8" id="KW-0732">Signal</keyword>
<evidence type="ECO:0000256" key="14">
    <source>
        <dbReference type="RuleBase" id="RU000589"/>
    </source>
</evidence>
<dbReference type="InterPro" id="IPR006501">
    <property type="entry name" value="Pectinesterase_inhib_dom"/>
</dbReference>
<dbReference type="Pfam" id="PF04043">
    <property type="entry name" value="PMEI"/>
    <property type="match status" value="1"/>
</dbReference>
<feature type="active site" evidence="13">
    <location>
        <position position="439"/>
    </location>
</feature>
<comment type="pathway">
    <text evidence="2 14">Glycan metabolism; pectin degradation; 2-dehydro-3-deoxy-D-gluconate from pectin: step 1/5.</text>
</comment>
<comment type="similarity">
    <text evidence="3">In the N-terminal section; belongs to the PMEI family.</text>
</comment>
<dbReference type="Pfam" id="PF01095">
    <property type="entry name" value="Pectinesterase"/>
    <property type="match status" value="1"/>
</dbReference>
<dbReference type="FunFam" id="2.160.20.10:FF:000001">
    <property type="entry name" value="Pectinesterase"/>
    <property type="match status" value="1"/>
</dbReference>
<dbReference type="InterPro" id="IPR012334">
    <property type="entry name" value="Pectin_lyas_fold"/>
</dbReference>
<dbReference type="GO" id="GO:0045490">
    <property type="term" value="P:pectin catabolic process"/>
    <property type="evidence" value="ECO:0007669"/>
    <property type="project" value="UniProtKB-UniRule"/>
</dbReference>
<keyword evidence="7 14" id="KW-0964">Secreted</keyword>
<organism evidence="17 18">
    <name type="scientific">Solanum stoloniferum</name>
    <dbReference type="NCBI Taxonomy" id="62892"/>
    <lineage>
        <taxon>Eukaryota</taxon>
        <taxon>Viridiplantae</taxon>
        <taxon>Streptophyta</taxon>
        <taxon>Embryophyta</taxon>
        <taxon>Tracheophyta</taxon>
        <taxon>Spermatophyta</taxon>
        <taxon>Magnoliopsida</taxon>
        <taxon>eudicotyledons</taxon>
        <taxon>Gunneridae</taxon>
        <taxon>Pentapetalae</taxon>
        <taxon>asterids</taxon>
        <taxon>lamiids</taxon>
        <taxon>Solanales</taxon>
        <taxon>Solanaceae</taxon>
        <taxon>Solanoideae</taxon>
        <taxon>Solaneae</taxon>
        <taxon>Solanum</taxon>
    </lineage>
</organism>
<dbReference type="Gene3D" id="2.160.20.10">
    <property type="entry name" value="Single-stranded right-handed beta-helix, Pectin lyase-like"/>
    <property type="match status" value="1"/>
</dbReference>
<evidence type="ECO:0000259" key="16">
    <source>
        <dbReference type="SMART" id="SM00856"/>
    </source>
</evidence>
<dbReference type="NCBIfam" id="TIGR01614">
    <property type="entry name" value="PME_inhib"/>
    <property type="match status" value="1"/>
</dbReference>
<comment type="function">
    <text evidence="14">Acts in the modification of cell walls via demethylesterification of cell wall pectin.</text>
</comment>
<evidence type="ECO:0000256" key="10">
    <source>
        <dbReference type="ARBA" id="ARBA00023085"/>
    </source>
</evidence>
<evidence type="ECO:0000256" key="11">
    <source>
        <dbReference type="ARBA" id="ARBA00023316"/>
    </source>
</evidence>
<dbReference type="InterPro" id="IPR035513">
    <property type="entry name" value="Invertase/methylesterase_inhib"/>
</dbReference>
<comment type="caution">
    <text evidence="17">The sequence shown here is derived from an EMBL/GenBank/DDBJ whole genome shotgun (WGS) entry which is preliminary data.</text>
</comment>
<feature type="non-terminal residue" evidence="17">
    <location>
        <position position="1"/>
    </location>
</feature>
<dbReference type="InterPro" id="IPR000070">
    <property type="entry name" value="Pectinesterase_cat"/>
</dbReference>
<evidence type="ECO:0000256" key="15">
    <source>
        <dbReference type="SAM" id="Phobius"/>
    </source>
</evidence>